<reference evidence="1 2" key="1">
    <citation type="submission" date="2024-07" db="EMBL/GenBank/DDBJ databases">
        <authorList>
            <person name="Tripathy S."/>
        </authorList>
    </citation>
    <scope>NUCLEOTIDE SEQUENCE [LARGE SCALE GENOMIC DNA]</scope>
    <source>
        <strain evidence="1 2">VB511288_2</strain>
    </source>
</reference>
<sequence>MLKHFQTHSLFQEYQRLANLPVLSAVDEKRILKILKIAETDDLLDTLITEFEDSLAQKEGFLEEKYLEYYKDQSDKLKFFIKNLSESS</sequence>
<name>A0ABW8XMI5_9CYAN</name>
<dbReference type="EMBL" id="JBFPMW010000026">
    <property type="protein sequence ID" value="MFL9823181.1"/>
    <property type="molecule type" value="Genomic_DNA"/>
</dbReference>
<evidence type="ECO:0000313" key="1">
    <source>
        <dbReference type="EMBL" id="MFL9823181.1"/>
    </source>
</evidence>
<keyword evidence="2" id="KW-1185">Reference proteome</keyword>
<comment type="caution">
    <text evidence="1">The sequence shown here is derived from an EMBL/GenBank/DDBJ whole genome shotgun (WGS) entry which is preliminary data.</text>
</comment>
<dbReference type="RefSeq" id="WP_038083129.1">
    <property type="nucleotide sequence ID" value="NZ_JBFPMW010000026.1"/>
</dbReference>
<organism evidence="1 2">
    <name type="scientific">Tolypothrix campylonemoides VB511288_2</name>
    <dbReference type="NCBI Taxonomy" id="3232311"/>
    <lineage>
        <taxon>Bacteria</taxon>
        <taxon>Bacillati</taxon>
        <taxon>Cyanobacteriota</taxon>
        <taxon>Cyanophyceae</taxon>
        <taxon>Nostocales</taxon>
        <taxon>Tolypothrichaceae</taxon>
        <taxon>Tolypothrix</taxon>
    </lineage>
</organism>
<dbReference type="Proteomes" id="UP001629223">
    <property type="component" value="Unassembled WGS sequence"/>
</dbReference>
<gene>
    <name evidence="1" type="ORF">AB0756_39755</name>
</gene>
<evidence type="ECO:0000313" key="2">
    <source>
        <dbReference type="Proteomes" id="UP001629223"/>
    </source>
</evidence>
<proteinExistence type="predicted"/>
<accession>A0ABW8XMI5</accession>
<protein>
    <submittedName>
        <fullName evidence="1">Uncharacterized protein</fullName>
    </submittedName>
</protein>